<reference evidence="5 6" key="1">
    <citation type="submission" date="2018-08" db="EMBL/GenBank/DDBJ databases">
        <title>Complete genome sequencing of Blastochloris tepida GI.</title>
        <authorList>
            <person name="Tsukatani Y."/>
            <person name="Mori H."/>
        </authorList>
    </citation>
    <scope>NUCLEOTIDE SEQUENCE [LARGE SCALE GENOMIC DNA]</scope>
    <source>
        <strain evidence="5 6">GI</strain>
    </source>
</reference>
<keyword evidence="2 5" id="KW-0808">Transferase</keyword>
<dbReference type="CDD" id="cd03823">
    <property type="entry name" value="GT4_ExpE7-like"/>
    <property type="match status" value="1"/>
</dbReference>
<evidence type="ECO:0000313" key="6">
    <source>
        <dbReference type="Proteomes" id="UP000266934"/>
    </source>
</evidence>
<organism evidence="5 6">
    <name type="scientific">Blastochloris tepida</name>
    <dbReference type="NCBI Taxonomy" id="2233851"/>
    <lineage>
        <taxon>Bacteria</taxon>
        <taxon>Pseudomonadati</taxon>
        <taxon>Pseudomonadota</taxon>
        <taxon>Alphaproteobacteria</taxon>
        <taxon>Hyphomicrobiales</taxon>
        <taxon>Blastochloridaceae</taxon>
        <taxon>Blastochloris</taxon>
    </lineage>
</organism>
<proteinExistence type="predicted"/>
<keyword evidence="6" id="KW-1185">Reference proteome</keyword>
<evidence type="ECO:0000256" key="1">
    <source>
        <dbReference type="ARBA" id="ARBA00022676"/>
    </source>
</evidence>
<dbReference type="KEGG" id="blag:BLTE_24750"/>
<dbReference type="PANTHER" id="PTHR12526:SF510">
    <property type="entry name" value="D-INOSITOL 3-PHOSPHATE GLYCOSYLTRANSFERASE"/>
    <property type="match status" value="1"/>
</dbReference>
<feature type="domain" description="Glycosyltransferase subfamily 4-like N-terminal" evidence="4">
    <location>
        <begin position="15"/>
        <end position="213"/>
    </location>
</feature>
<accession>A0A348G2K7</accession>
<gene>
    <name evidence="5" type="ORF">BLTE_24750</name>
</gene>
<dbReference type="Pfam" id="PF13439">
    <property type="entry name" value="Glyco_transf_4"/>
    <property type="match status" value="1"/>
</dbReference>
<dbReference type="EMBL" id="AP018907">
    <property type="protein sequence ID" value="BBF93790.1"/>
    <property type="molecule type" value="Genomic_DNA"/>
</dbReference>
<sequence>MKVLVIAHGHPDFSVGGAELAAFNLYRSLQRHPEVERVDFLARTDQPSVGCGMIGLRRPGEYLWRQDMHDWFLLRTAYANGMYDALRAFLRLKRPDVVFVHHYAHIGLEMLRELRRELPDAFICLTLHEYMAICAHRGQMVKARSGRLCHSESPEECAACMPERNAESFWLRKHFIQKHFEAADMFVSPSEFLRRRYIAWGIPAEYITVIENGQPQIEAAPAAESPALRTRFGFFGQITEFKGVEVLLQALHLMRPEVRRTLQVEINGANLEHQEPKFREMIEKLRAPLVVEGSLRWVGPYEPHELPRRMRKVGWVVVPSIWWENSPMVIQEAFCCRRPVIAANIGGMAEKVEHGVNGLHFEARSPLDLADTLTEAAGTRGLWERLSANIRQPISYEECAKAYLSLVSW</sequence>
<protein>
    <submittedName>
        <fullName evidence="5">Glycosyl transferase</fullName>
    </submittedName>
</protein>
<feature type="domain" description="Glycosyl transferase family 1" evidence="3">
    <location>
        <begin position="232"/>
        <end position="391"/>
    </location>
</feature>
<dbReference type="AlphaFoldDB" id="A0A348G2K7"/>
<evidence type="ECO:0000259" key="4">
    <source>
        <dbReference type="Pfam" id="PF13439"/>
    </source>
</evidence>
<dbReference type="InterPro" id="IPR028098">
    <property type="entry name" value="Glyco_trans_4-like_N"/>
</dbReference>
<dbReference type="Pfam" id="PF00534">
    <property type="entry name" value="Glycos_transf_1"/>
    <property type="match status" value="1"/>
</dbReference>
<name>A0A348G2K7_9HYPH</name>
<dbReference type="InterPro" id="IPR001296">
    <property type="entry name" value="Glyco_trans_1"/>
</dbReference>
<evidence type="ECO:0000259" key="3">
    <source>
        <dbReference type="Pfam" id="PF00534"/>
    </source>
</evidence>
<keyword evidence="1" id="KW-0328">Glycosyltransferase</keyword>
<evidence type="ECO:0000256" key="2">
    <source>
        <dbReference type="ARBA" id="ARBA00022679"/>
    </source>
</evidence>
<dbReference type="RefSeq" id="WP_126400983.1">
    <property type="nucleotide sequence ID" value="NZ_AP018907.1"/>
</dbReference>
<evidence type="ECO:0000313" key="5">
    <source>
        <dbReference type="EMBL" id="BBF93790.1"/>
    </source>
</evidence>
<dbReference type="OrthoDB" id="9807414at2"/>
<dbReference type="SUPFAM" id="SSF53756">
    <property type="entry name" value="UDP-Glycosyltransferase/glycogen phosphorylase"/>
    <property type="match status" value="1"/>
</dbReference>
<dbReference type="PANTHER" id="PTHR12526">
    <property type="entry name" value="GLYCOSYLTRANSFERASE"/>
    <property type="match status" value="1"/>
</dbReference>
<dbReference type="GO" id="GO:0016757">
    <property type="term" value="F:glycosyltransferase activity"/>
    <property type="evidence" value="ECO:0007669"/>
    <property type="project" value="UniProtKB-KW"/>
</dbReference>
<dbReference type="Proteomes" id="UP000266934">
    <property type="component" value="Chromosome"/>
</dbReference>
<dbReference type="Gene3D" id="3.40.50.2000">
    <property type="entry name" value="Glycogen Phosphorylase B"/>
    <property type="match status" value="2"/>
</dbReference>